<proteinExistence type="predicted"/>
<dbReference type="Pfam" id="PF05495">
    <property type="entry name" value="zf-CHY"/>
    <property type="match status" value="1"/>
</dbReference>
<name>A0A1J6ID04_NICAT</name>
<dbReference type="Gene3D" id="3.30.40.10">
    <property type="entry name" value="Zinc/RING finger domain, C3HC4 (zinc finger)"/>
    <property type="match status" value="1"/>
</dbReference>
<dbReference type="InterPro" id="IPR013083">
    <property type="entry name" value="Znf_RING/FYVE/PHD"/>
</dbReference>
<feature type="compositionally biased region" description="Basic and acidic residues" evidence="5">
    <location>
        <begin position="19"/>
        <end position="29"/>
    </location>
</feature>
<dbReference type="SUPFAM" id="SSF57850">
    <property type="entry name" value="RING/U-box"/>
    <property type="match status" value="1"/>
</dbReference>
<dbReference type="STRING" id="49451.A0A1J6ID04"/>
<dbReference type="PROSITE" id="PS51270">
    <property type="entry name" value="ZF_CTCHY"/>
    <property type="match status" value="1"/>
</dbReference>
<protein>
    <submittedName>
        <fullName evidence="10">E3 ubiquitin-protein ligase miel1</fullName>
    </submittedName>
</protein>
<evidence type="ECO:0000259" key="7">
    <source>
        <dbReference type="PROSITE" id="PS50966"/>
    </source>
</evidence>
<evidence type="ECO:0000259" key="8">
    <source>
        <dbReference type="PROSITE" id="PS51266"/>
    </source>
</evidence>
<gene>
    <name evidence="10" type="primary">MIEL1_0</name>
    <name evidence="10" type="ORF">A4A49_41414</name>
</gene>
<dbReference type="GO" id="GO:0008270">
    <property type="term" value="F:zinc ion binding"/>
    <property type="evidence" value="ECO:0007669"/>
    <property type="project" value="UniProtKB-KW"/>
</dbReference>
<dbReference type="PROSITE" id="PS51266">
    <property type="entry name" value="ZF_CHY"/>
    <property type="match status" value="1"/>
</dbReference>
<dbReference type="Proteomes" id="UP000187609">
    <property type="component" value="Unassembled WGS sequence"/>
</dbReference>
<evidence type="ECO:0000313" key="11">
    <source>
        <dbReference type="Proteomes" id="UP000187609"/>
    </source>
</evidence>
<keyword evidence="1" id="KW-0479">Metal-binding</keyword>
<dbReference type="SUPFAM" id="SSF161245">
    <property type="entry name" value="Zinc hairpin stack"/>
    <property type="match status" value="1"/>
</dbReference>
<dbReference type="InterPro" id="IPR007527">
    <property type="entry name" value="Znf_SWIM"/>
</dbReference>
<dbReference type="GO" id="GO:0061630">
    <property type="term" value="F:ubiquitin protein ligase activity"/>
    <property type="evidence" value="ECO:0007669"/>
    <property type="project" value="TreeGrafter"/>
</dbReference>
<dbReference type="GO" id="GO:0006511">
    <property type="term" value="P:ubiquitin-dependent protein catabolic process"/>
    <property type="evidence" value="ECO:0007669"/>
    <property type="project" value="TreeGrafter"/>
</dbReference>
<evidence type="ECO:0000259" key="9">
    <source>
        <dbReference type="PROSITE" id="PS51270"/>
    </source>
</evidence>
<dbReference type="PANTHER" id="PTHR21319:SF12">
    <property type="entry name" value="ZINC FINGER (C3HC4-TYPE RING FINGER) FAMILY PROTEIN"/>
    <property type="match status" value="1"/>
</dbReference>
<dbReference type="SUPFAM" id="SSF161219">
    <property type="entry name" value="CHY zinc finger-like"/>
    <property type="match status" value="1"/>
</dbReference>
<evidence type="ECO:0000256" key="4">
    <source>
        <dbReference type="PROSITE-ProRule" id="PRU00601"/>
    </source>
</evidence>
<dbReference type="Gramene" id="OIT02925">
    <property type="protein sequence ID" value="OIT02925"/>
    <property type="gene ID" value="A4A49_41414"/>
</dbReference>
<dbReference type="InterPro" id="IPR037275">
    <property type="entry name" value="Znf_CTCHY_sf"/>
</dbReference>
<dbReference type="PROSITE" id="PS50966">
    <property type="entry name" value="ZF_SWIM"/>
    <property type="match status" value="1"/>
</dbReference>
<dbReference type="Gene3D" id="2.20.28.10">
    <property type="match status" value="1"/>
</dbReference>
<organism evidence="10 11">
    <name type="scientific">Nicotiana attenuata</name>
    <name type="common">Coyote tobacco</name>
    <dbReference type="NCBI Taxonomy" id="49451"/>
    <lineage>
        <taxon>Eukaryota</taxon>
        <taxon>Viridiplantae</taxon>
        <taxon>Streptophyta</taxon>
        <taxon>Embryophyta</taxon>
        <taxon>Tracheophyta</taxon>
        <taxon>Spermatophyta</taxon>
        <taxon>Magnoliopsida</taxon>
        <taxon>eudicotyledons</taxon>
        <taxon>Gunneridae</taxon>
        <taxon>Pentapetalae</taxon>
        <taxon>asterids</taxon>
        <taxon>lamiids</taxon>
        <taxon>Solanales</taxon>
        <taxon>Solanaceae</taxon>
        <taxon>Nicotianoideae</taxon>
        <taxon>Nicotianeae</taxon>
        <taxon>Nicotiana</taxon>
    </lineage>
</organism>
<feature type="domain" description="CHY-type" evidence="8">
    <location>
        <begin position="32"/>
        <end position="107"/>
    </location>
</feature>
<dbReference type="GO" id="GO:0016567">
    <property type="term" value="P:protein ubiquitination"/>
    <property type="evidence" value="ECO:0007669"/>
    <property type="project" value="TreeGrafter"/>
</dbReference>
<evidence type="ECO:0000259" key="6">
    <source>
        <dbReference type="PROSITE" id="PS50089"/>
    </source>
</evidence>
<dbReference type="Pfam" id="PF14599">
    <property type="entry name" value="zinc_ribbon_6"/>
    <property type="match status" value="1"/>
</dbReference>
<evidence type="ECO:0000313" key="10">
    <source>
        <dbReference type="EMBL" id="OIT02925.1"/>
    </source>
</evidence>
<accession>A0A1J6ID04</accession>
<feature type="region of interest" description="Disordered" evidence="5">
    <location>
        <begin position="1"/>
        <end position="29"/>
    </location>
</feature>
<dbReference type="InterPro" id="IPR017921">
    <property type="entry name" value="Znf_CTCHY"/>
</dbReference>
<feature type="region of interest" description="Disordered" evidence="5">
    <location>
        <begin position="311"/>
        <end position="385"/>
    </location>
</feature>
<dbReference type="CDD" id="cd16464">
    <property type="entry name" value="RING-H2_Pirh2-like"/>
    <property type="match status" value="1"/>
</dbReference>
<feature type="domain" description="CTCHY-type" evidence="9">
    <location>
        <begin position="109"/>
        <end position="173"/>
    </location>
</feature>
<dbReference type="InterPro" id="IPR037274">
    <property type="entry name" value="Znf_CHY_sf"/>
</dbReference>
<reference evidence="10" key="1">
    <citation type="submission" date="2016-11" db="EMBL/GenBank/DDBJ databases">
        <title>The genome of Nicotiana attenuata.</title>
        <authorList>
            <person name="Xu S."/>
            <person name="Brockmoeller T."/>
            <person name="Gaquerel E."/>
            <person name="Navarro A."/>
            <person name="Kuhl H."/>
            <person name="Gase K."/>
            <person name="Ling Z."/>
            <person name="Zhou W."/>
            <person name="Kreitzer C."/>
            <person name="Stanke M."/>
            <person name="Tang H."/>
            <person name="Lyons E."/>
            <person name="Pandey P."/>
            <person name="Pandey S.P."/>
            <person name="Timmermann B."/>
            <person name="Baldwin I.T."/>
        </authorList>
    </citation>
    <scope>NUCLEOTIDE SEQUENCE [LARGE SCALE GENOMIC DNA]</scope>
    <source>
        <strain evidence="10">UT</strain>
    </source>
</reference>
<comment type="caution">
    <text evidence="10">The sequence shown here is derived from an EMBL/GenBank/DDBJ whole genome shotgun (WGS) entry which is preliminary data.</text>
</comment>
<keyword evidence="2 4" id="KW-0863">Zinc-finger</keyword>
<dbReference type="EMBL" id="MJEQ01037188">
    <property type="protein sequence ID" value="OIT02925.1"/>
    <property type="molecule type" value="Genomic_DNA"/>
</dbReference>
<dbReference type="InterPro" id="IPR013730">
    <property type="entry name" value="Fyv7/TAP26"/>
</dbReference>
<dbReference type="GO" id="GO:0005634">
    <property type="term" value="C:nucleus"/>
    <property type="evidence" value="ECO:0007669"/>
    <property type="project" value="TreeGrafter"/>
</dbReference>
<dbReference type="PROSITE" id="PS50089">
    <property type="entry name" value="ZF_RING_2"/>
    <property type="match status" value="1"/>
</dbReference>
<evidence type="ECO:0000256" key="5">
    <source>
        <dbReference type="SAM" id="MobiDB-lite"/>
    </source>
</evidence>
<feature type="domain" description="RING-type" evidence="6">
    <location>
        <begin position="174"/>
        <end position="217"/>
    </location>
</feature>
<evidence type="ECO:0000256" key="1">
    <source>
        <dbReference type="ARBA" id="ARBA00022723"/>
    </source>
</evidence>
<dbReference type="InterPro" id="IPR008913">
    <property type="entry name" value="Znf_CHY"/>
</dbReference>
<sequence length="418" mass="48991">MEDSDNFVVNQPPPAPAEQDDHNDNNSSREDFGKMLYGCEHYRRRCKLRAPCCNEIFTCRHCHNDAKSALSNPKERHELVRHDVKQVVCAVCDTEQQVAGICSKCGIKFGEYYCEICRFYDDDTTKGQFHCDDCGICRVGGRENFFHCRKCGSCYSVDLRDNHLCVENSMKNHCPICYEFLFDSVKGTTIMKCGHTMHMECYTEMIQQNQYRCPICSKSVLNMSRTWERLDLEIEATAMPEEYRYEVPILCNDCNCTGRAFFHILGHKCKHSFANAKTKSNNYNPAIIKKQREFYKNAKYVNKYKRIVKQQGEPSDGARQLEDEEEIEKTDKVDNKNKKNQKYSARSLREVYERKRDEEEKARMEREATILAKKEERQRAESRRKTLREKMFKKTKSGQPVMKYRIEHILETLQGSKG</sequence>
<keyword evidence="3" id="KW-0862">Zinc</keyword>
<dbReference type="AlphaFoldDB" id="A0A1J6ID04"/>
<dbReference type="SMR" id="A0A1J6ID04"/>
<dbReference type="InterPro" id="IPR001841">
    <property type="entry name" value="Znf_RING"/>
</dbReference>
<evidence type="ECO:0000256" key="2">
    <source>
        <dbReference type="ARBA" id="ARBA00022771"/>
    </source>
</evidence>
<evidence type="ECO:0000256" key="3">
    <source>
        <dbReference type="ARBA" id="ARBA00022833"/>
    </source>
</evidence>
<feature type="compositionally biased region" description="Basic and acidic residues" evidence="5">
    <location>
        <begin position="347"/>
        <end position="385"/>
    </location>
</feature>
<dbReference type="Pfam" id="PF08524">
    <property type="entry name" value="rRNA_processing"/>
    <property type="match status" value="1"/>
</dbReference>
<dbReference type="PANTHER" id="PTHR21319">
    <property type="entry name" value="RING FINGER AND CHY ZINC FINGER DOMAIN-CONTAINING PROTEIN 1"/>
    <property type="match status" value="1"/>
</dbReference>
<feature type="domain" description="SWIM-type" evidence="7">
    <location>
        <begin position="245"/>
        <end position="280"/>
    </location>
</feature>
<dbReference type="Pfam" id="PF13639">
    <property type="entry name" value="zf-RING_2"/>
    <property type="match status" value="1"/>
</dbReference>
<dbReference type="SMART" id="SM00184">
    <property type="entry name" value="RING"/>
    <property type="match status" value="1"/>
</dbReference>
<keyword evidence="11" id="KW-1185">Reference proteome</keyword>
<dbReference type="InterPro" id="IPR039512">
    <property type="entry name" value="RCHY1_zinc-ribbon"/>
</dbReference>